<feature type="non-terminal residue" evidence="1">
    <location>
        <position position="1"/>
    </location>
</feature>
<dbReference type="Proteomes" id="UP001233999">
    <property type="component" value="Unassembled WGS sequence"/>
</dbReference>
<name>A0AAD8A5Y8_DIPPU</name>
<organism evidence="1 2">
    <name type="scientific">Diploptera punctata</name>
    <name type="common">Pacific beetle cockroach</name>
    <dbReference type="NCBI Taxonomy" id="6984"/>
    <lineage>
        <taxon>Eukaryota</taxon>
        <taxon>Metazoa</taxon>
        <taxon>Ecdysozoa</taxon>
        <taxon>Arthropoda</taxon>
        <taxon>Hexapoda</taxon>
        <taxon>Insecta</taxon>
        <taxon>Pterygota</taxon>
        <taxon>Neoptera</taxon>
        <taxon>Polyneoptera</taxon>
        <taxon>Dictyoptera</taxon>
        <taxon>Blattodea</taxon>
        <taxon>Blaberoidea</taxon>
        <taxon>Blaberidae</taxon>
        <taxon>Diplopterinae</taxon>
        <taxon>Diploptera</taxon>
    </lineage>
</organism>
<reference evidence="1" key="1">
    <citation type="journal article" date="2023" name="IScience">
        <title>Live-bearing cockroach genome reveals convergent evolutionary mechanisms linked to viviparity in insects and beyond.</title>
        <authorList>
            <person name="Fouks B."/>
            <person name="Harrison M.C."/>
            <person name="Mikhailova A.A."/>
            <person name="Marchal E."/>
            <person name="English S."/>
            <person name="Carruthers M."/>
            <person name="Jennings E.C."/>
            <person name="Chiamaka E.L."/>
            <person name="Frigard R.A."/>
            <person name="Pippel M."/>
            <person name="Attardo G.M."/>
            <person name="Benoit J.B."/>
            <person name="Bornberg-Bauer E."/>
            <person name="Tobe S.S."/>
        </authorList>
    </citation>
    <scope>NUCLEOTIDE SEQUENCE</scope>
    <source>
        <strain evidence="1">Stay&amp;Tobe</strain>
    </source>
</reference>
<sequence>SLIAFCYTLVMKDQHKFTHTNNLCKIEDISGMIFLKNSTSTASITNYRAPNISSSFVSVVNQNLCGSPLGSFFLQAGAIMGRPTLLLSFG</sequence>
<gene>
    <name evidence="1" type="ORF">L9F63_001437</name>
</gene>
<protein>
    <submittedName>
        <fullName evidence="1">Uncharacterized protein</fullName>
    </submittedName>
</protein>
<dbReference type="AlphaFoldDB" id="A0AAD8A5Y8"/>
<reference evidence="1" key="2">
    <citation type="submission" date="2023-05" db="EMBL/GenBank/DDBJ databases">
        <authorList>
            <person name="Fouks B."/>
        </authorList>
    </citation>
    <scope>NUCLEOTIDE SEQUENCE</scope>
    <source>
        <strain evidence="1">Stay&amp;Tobe</strain>
        <tissue evidence="1">Testes</tissue>
    </source>
</reference>
<evidence type="ECO:0000313" key="1">
    <source>
        <dbReference type="EMBL" id="KAJ9591998.1"/>
    </source>
</evidence>
<dbReference type="EMBL" id="JASPKZ010003850">
    <property type="protein sequence ID" value="KAJ9591998.1"/>
    <property type="molecule type" value="Genomic_DNA"/>
</dbReference>
<keyword evidence="2" id="KW-1185">Reference proteome</keyword>
<accession>A0AAD8A5Y8</accession>
<comment type="caution">
    <text evidence="1">The sequence shown here is derived from an EMBL/GenBank/DDBJ whole genome shotgun (WGS) entry which is preliminary data.</text>
</comment>
<evidence type="ECO:0000313" key="2">
    <source>
        <dbReference type="Proteomes" id="UP001233999"/>
    </source>
</evidence>
<proteinExistence type="predicted"/>
<feature type="non-terminal residue" evidence="1">
    <location>
        <position position="90"/>
    </location>
</feature>